<sequence>MLTRLSSDTHEDVYRVEDPASGLRGFIALHSTARGPAAGGLRMRVYDSDEAALRDVLNLSEGMSYKNAAADLPLGGGKAVIMGDPAKDKSPQLLRAMGRAVEQLDGRYWTAEDMGMTPEDMAIMAGVTRFVAGRDDGAHASGDPSPVTAQGVLGAMKVGAARVFGTRDLSGKTVAVQGLGHVGWHLCRLLHDAGARLIVADMDPARTAATARDFNTAVGDPRTIHAADADIFAPCAIGGILNAETIPQIRAKMVAGAANNQLATDADADLLHARGILYLPDYVANGGGIINVSAEILHIEDPAPWVEDKLKAIETTVERILARAEGENASPAHLADRIVENRMLATKAG</sequence>
<dbReference type="RefSeq" id="WP_057818104.1">
    <property type="nucleotide sequence ID" value="NZ_CP031598.1"/>
</dbReference>
<accession>A0A0T5P5Z7</accession>
<feature type="binding site" evidence="5">
    <location>
        <begin position="178"/>
        <end position="183"/>
    </location>
    <ligand>
        <name>NAD(+)</name>
        <dbReference type="ChEBI" id="CHEBI:57540"/>
    </ligand>
</feature>
<dbReference type="OrthoDB" id="9803297at2"/>
<evidence type="ECO:0000313" key="9">
    <source>
        <dbReference type="EMBL" id="QEW28141.1"/>
    </source>
</evidence>
<keyword evidence="10" id="KW-1185">Reference proteome</keyword>
<dbReference type="PANTHER" id="PTHR42722">
    <property type="entry name" value="LEUCINE DEHYDROGENASE"/>
    <property type="match status" value="1"/>
</dbReference>
<evidence type="ECO:0000256" key="4">
    <source>
        <dbReference type="PIRSR" id="PIRSR000188-1"/>
    </source>
</evidence>
<evidence type="ECO:0000256" key="6">
    <source>
        <dbReference type="RuleBase" id="RU004417"/>
    </source>
</evidence>
<evidence type="ECO:0000313" key="11">
    <source>
        <dbReference type="Proteomes" id="UP000325785"/>
    </source>
</evidence>
<dbReference type="KEGG" id="rid:RIdsm_03966"/>
<dbReference type="Pfam" id="PF02812">
    <property type="entry name" value="ELFV_dehydrog_N"/>
    <property type="match status" value="1"/>
</dbReference>
<reference evidence="9 11" key="2">
    <citation type="submission" date="2018-08" db="EMBL/GenBank/DDBJ databases">
        <title>Genetic Globetrotter - A new plasmid hitch-hiking vast phylogenetic and geographic distances.</title>
        <authorList>
            <person name="Vollmers J."/>
            <person name="Petersen J."/>
        </authorList>
    </citation>
    <scope>NUCLEOTIDE SEQUENCE [LARGE SCALE GENOMIC DNA]</scope>
    <source>
        <strain evidence="9 11">DSM 26383</strain>
    </source>
</reference>
<dbReference type="InterPro" id="IPR006096">
    <property type="entry name" value="Glu/Leu/Phe/Val/Trp_DH_C"/>
</dbReference>
<evidence type="ECO:0000313" key="8">
    <source>
        <dbReference type="EMBL" id="KRS16500.1"/>
    </source>
</evidence>
<proteinExistence type="inferred from homology"/>
<dbReference type="InterPro" id="IPR016211">
    <property type="entry name" value="Glu/Phe/Leu/Val/Trp_DH_bac/arc"/>
</dbReference>
<evidence type="ECO:0000256" key="5">
    <source>
        <dbReference type="PIRSR" id="PIRSR000188-2"/>
    </source>
</evidence>
<dbReference type="CDD" id="cd01075">
    <property type="entry name" value="NAD_bind_Leu_Phe_Val_DH"/>
    <property type="match status" value="1"/>
</dbReference>
<evidence type="ECO:0000313" key="10">
    <source>
        <dbReference type="Proteomes" id="UP000051401"/>
    </source>
</evidence>
<dbReference type="SUPFAM" id="SSF53223">
    <property type="entry name" value="Aminoacid dehydrogenase-like, N-terminal domain"/>
    <property type="match status" value="1"/>
</dbReference>
<dbReference type="Proteomes" id="UP000325785">
    <property type="component" value="Chromosome"/>
</dbReference>
<keyword evidence="3 5" id="KW-0520">NAD</keyword>
<dbReference type="InterPro" id="IPR006095">
    <property type="entry name" value="Glu/Leu/Phe/Val/Trp_DH"/>
</dbReference>
<comment type="similarity">
    <text evidence="1 6">Belongs to the Glu/Leu/Phe/Val dehydrogenases family.</text>
</comment>
<dbReference type="PANTHER" id="PTHR42722:SF1">
    <property type="entry name" value="VALINE DEHYDROGENASE"/>
    <property type="match status" value="1"/>
</dbReference>
<dbReference type="Pfam" id="PF00208">
    <property type="entry name" value="ELFV_dehydrog"/>
    <property type="match status" value="1"/>
</dbReference>
<dbReference type="PIRSF" id="PIRSF000188">
    <property type="entry name" value="Phe_leu_dh"/>
    <property type="match status" value="1"/>
</dbReference>
<evidence type="ECO:0000256" key="2">
    <source>
        <dbReference type="ARBA" id="ARBA00023002"/>
    </source>
</evidence>
<protein>
    <submittedName>
        <fullName evidence="8">Amino acid dehydrogenase</fullName>
    </submittedName>
    <submittedName>
        <fullName evidence="9">Leucine dehydrogenase</fullName>
        <ecNumber evidence="9">1.4.1.9</ecNumber>
    </submittedName>
</protein>
<dbReference type="InterPro" id="IPR036291">
    <property type="entry name" value="NAD(P)-bd_dom_sf"/>
</dbReference>
<dbReference type="STRING" id="540747.SAMN04488031_11267"/>
<dbReference type="Gene3D" id="3.40.50.10860">
    <property type="entry name" value="Leucine Dehydrogenase, chain A, domain 1"/>
    <property type="match status" value="1"/>
</dbReference>
<evidence type="ECO:0000256" key="1">
    <source>
        <dbReference type="ARBA" id="ARBA00006382"/>
    </source>
</evidence>
<dbReference type="PRINTS" id="PR00082">
    <property type="entry name" value="GLFDHDRGNASE"/>
</dbReference>
<dbReference type="Proteomes" id="UP000051401">
    <property type="component" value="Unassembled WGS sequence"/>
</dbReference>
<dbReference type="EMBL" id="LAXI01000013">
    <property type="protein sequence ID" value="KRS16500.1"/>
    <property type="molecule type" value="Genomic_DNA"/>
</dbReference>
<feature type="active site" description="Proton donor/acceptor" evidence="4">
    <location>
        <position position="78"/>
    </location>
</feature>
<dbReference type="GO" id="GO:0000166">
    <property type="term" value="F:nucleotide binding"/>
    <property type="evidence" value="ECO:0007669"/>
    <property type="project" value="UniProtKB-KW"/>
</dbReference>
<dbReference type="InterPro" id="IPR046346">
    <property type="entry name" value="Aminoacid_DH-like_N_sf"/>
</dbReference>
<reference evidence="8 10" key="1">
    <citation type="submission" date="2015-04" db="EMBL/GenBank/DDBJ databases">
        <title>The draft genome sequence of Roseovarius indicus B108T.</title>
        <authorList>
            <person name="Li G."/>
            <person name="Lai Q."/>
            <person name="Shao Z."/>
            <person name="Yan P."/>
        </authorList>
    </citation>
    <scope>NUCLEOTIDE SEQUENCE [LARGE SCALE GENOMIC DNA]</scope>
    <source>
        <strain evidence="8 10">B108</strain>
    </source>
</reference>
<dbReference type="PATRIC" id="fig|540747.5.peg.1357"/>
<gene>
    <name evidence="9" type="primary">ldh_2</name>
    <name evidence="9" type="ORF">RIdsm_03966</name>
    <name evidence="8" type="ORF">XM52_18055</name>
</gene>
<dbReference type="InterPro" id="IPR033524">
    <property type="entry name" value="Glu/Leu/Phe/Val_DH_AS"/>
</dbReference>
<dbReference type="SUPFAM" id="SSF51735">
    <property type="entry name" value="NAD(P)-binding Rossmann-fold domains"/>
    <property type="match status" value="1"/>
</dbReference>
<dbReference type="SMART" id="SM00839">
    <property type="entry name" value="ELFV_dehydrog"/>
    <property type="match status" value="1"/>
</dbReference>
<organism evidence="8 10">
    <name type="scientific">Roseovarius indicus</name>
    <dbReference type="NCBI Taxonomy" id="540747"/>
    <lineage>
        <taxon>Bacteria</taxon>
        <taxon>Pseudomonadati</taxon>
        <taxon>Pseudomonadota</taxon>
        <taxon>Alphaproteobacteria</taxon>
        <taxon>Rhodobacterales</taxon>
        <taxon>Roseobacteraceae</taxon>
        <taxon>Roseovarius</taxon>
    </lineage>
</organism>
<evidence type="ECO:0000256" key="3">
    <source>
        <dbReference type="ARBA" id="ARBA00023027"/>
    </source>
</evidence>
<dbReference type="PROSITE" id="PS00074">
    <property type="entry name" value="GLFV_DEHYDROGENASE"/>
    <property type="match status" value="1"/>
</dbReference>
<keyword evidence="5" id="KW-0547">Nucleotide-binding</keyword>
<dbReference type="AlphaFoldDB" id="A0A0T5P5Z7"/>
<dbReference type="Gene3D" id="3.40.50.720">
    <property type="entry name" value="NAD(P)-binding Rossmann-like Domain"/>
    <property type="match status" value="1"/>
</dbReference>
<keyword evidence="2 6" id="KW-0560">Oxidoreductase</keyword>
<dbReference type="GO" id="GO:0050049">
    <property type="term" value="F:L-leucine dehydrogenase activity"/>
    <property type="evidence" value="ECO:0007669"/>
    <property type="project" value="UniProtKB-EC"/>
</dbReference>
<feature type="domain" description="Glutamate/phenylalanine/leucine/valine/L-tryptophan dehydrogenase C-terminal" evidence="7">
    <location>
        <begin position="142"/>
        <end position="349"/>
    </location>
</feature>
<evidence type="ECO:0000259" key="7">
    <source>
        <dbReference type="SMART" id="SM00839"/>
    </source>
</evidence>
<dbReference type="InterPro" id="IPR006097">
    <property type="entry name" value="Glu/Leu/Phe/Val/Trp_DH_dimer"/>
</dbReference>
<dbReference type="EC" id="1.4.1.9" evidence="9"/>
<dbReference type="GO" id="GO:0006520">
    <property type="term" value="P:amino acid metabolic process"/>
    <property type="evidence" value="ECO:0007669"/>
    <property type="project" value="InterPro"/>
</dbReference>
<name>A0A0T5P5Z7_9RHOB</name>
<dbReference type="EMBL" id="CP031598">
    <property type="protein sequence ID" value="QEW28141.1"/>
    <property type="molecule type" value="Genomic_DNA"/>
</dbReference>